<feature type="compositionally biased region" description="Basic and acidic residues" evidence="1">
    <location>
        <begin position="141"/>
        <end position="150"/>
    </location>
</feature>
<evidence type="ECO:0000256" key="1">
    <source>
        <dbReference type="SAM" id="MobiDB-lite"/>
    </source>
</evidence>
<gene>
    <name evidence="2" type="ORF">BCR34DRAFT_232504</name>
</gene>
<feature type="compositionally biased region" description="Polar residues" evidence="1">
    <location>
        <begin position="51"/>
        <end position="68"/>
    </location>
</feature>
<dbReference type="AlphaFoldDB" id="A0A1Y1ZW03"/>
<feature type="region of interest" description="Disordered" evidence="1">
    <location>
        <begin position="1"/>
        <end position="23"/>
    </location>
</feature>
<name>A0A1Y1ZW03_9PLEO</name>
<comment type="caution">
    <text evidence="2">The sequence shown here is derived from an EMBL/GenBank/DDBJ whole genome shotgun (WGS) entry which is preliminary data.</text>
</comment>
<accession>A0A1Y1ZW03</accession>
<organism evidence="2 3">
    <name type="scientific">Clohesyomyces aquaticus</name>
    <dbReference type="NCBI Taxonomy" id="1231657"/>
    <lineage>
        <taxon>Eukaryota</taxon>
        <taxon>Fungi</taxon>
        <taxon>Dikarya</taxon>
        <taxon>Ascomycota</taxon>
        <taxon>Pezizomycotina</taxon>
        <taxon>Dothideomycetes</taxon>
        <taxon>Pleosporomycetidae</taxon>
        <taxon>Pleosporales</taxon>
        <taxon>Lindgomycetaceae</taxon>
        <taxon>Clohesyomyces</taxon>
    </lineage>
</organism>
<reference evidence="2 3" key="1">
    <citation type="submission" date="2016-07" db="EMBL/GenBank/DDBJ databases">
        <title>Pervasive Adenine N6-methylation of Active Genes in Fungi.</title>
        <authorList>
            <consortium name="DOE Joint Genome Institute"/>
            <person name="Mondo S.J."/>
            <person name="Dannebaum R.O."/>
            <person name="Kuo R.C."/>
            <person name="Labutti K."/>
            <person name="Haridas S."/>
            <person name="Kuo A."/>
            <person name="Salamov A."/>
            <person name="Ahrendt S.R."/>
            <person name="Lipzen A."/>
            <person name="Sullivan W."/>
            <person name="Andreopoulos W.B."/>
            <person name="Clum A."/>
            <person name="Lindquist E."/>
            <person name="Daum C."/>
            <person name="Ramamoorthy G.K."/>
            <person name="Gryganskyi A."/>
            <person name="Culley D."/>
            <person name="Magnuson J.K."/>
            <person name="James T.Y."/>
            <person name="O'Malley M.A."/>
            <person name="Stajich J.E."/>
            <person name="Spatafora J.W."/>
            <person name="Visel A."/>
            <person name="Grigoriev I.V."/>
        </authorList>
    </citation>
    <scope>NUCLEOTIDE SEQUENCE [LARGE SCALE GENOMIC DNA]</scope>
    <source>
        <strain evidence="2 3">CBS 115471</strain>
    </source>
</reference>
<proteinExistence type="predicted"/>
<evidence type="ECO:0000313" key="2">
    <source>
        <dbReference type="EMBL" id="ORY14422.1"/>
    </source>
</evidence>
<dbReference type="EMBL" id="MCFA01000033">
    <property type="protein sequence ID" value="ORY14422.1"/>
    <property type="molecule type" value="Genomic_DNA"/>
</dbReference>
<dbReference type="OrthoDB" id="5383057at2759"/>
<keyword evidence="3" id="KW-1185">Reference proteome</keyword>
<sequence>MSSHGHHGQKVTTDSRSKIEVGEAVGVVTSDSLAAESKSFGEGNAKAVISKQPSKSTNTNNTDISNATRLEPAPDAEAREAQEGWSETSQLNAGQGLGKESGVGPTYATGGGSGSTGGVLDPLADHAQGGITGGYAGAGDSARDPGEFRPKGKNITEGGFDDSAPNASFNQAIGTKKDPGLVAEAKFERDNAYSGADGISKQAGFTGDSPYDALKREEAS</sequence>
<evidence type="ECO:0000313" key="3">
    <source>
        <dbReference type="Proteomes" id="UP000193144"/>
    </source>
</evidence>
<feature type="region of interest" description="Disordered" evidence="1">
    <location>
        <begin position="36"/>
        <end position="176"/>
    </location>
</feature>
<dbReference type="Proteomes" id="UP000193144">
    <property type="component" value="Unassembled WGS sequence"/>
</dbReference>
<protein>
    <submittedName>
        <fullName evidence="2">Uncharacterized protein</fullName>
    </submittedName>
</protein>
<feature type="region of interest" description="Disordered" evidence="1">
    <location>
        <begin position="192"/>
        <end position="220"/>
    </location>
</feature>